<evidence type="ECO:0000256" key="1">
    <source>
        <dbReference type="ARBA" id="ARBA00022723"/>
    </source>
</evidence>
<dbReference type="InterPro" id="IPR015813">
    <property type="entry name" value="Pyrv/PenolPyrv_kinase-like_dom"/>
</dbReference>
<keyword evidence="1" id="KW-0479">Metal-binding</keyword>
<keyword evidence="5" id="KW-0378">Hydrolase</keyword>
<dbReference type="PANTHER" id="PTHR30502">
    <property type="entry name" value="2-KETO-3-DEOXY-L-RHAMNONATE ALDOLASE"/>
    <property type="match status" value="1"/>
</dbReference>
<dbReference type="Gene3D" id="3.20.20.60">
    <property type="entry name" value="Phosphoenolpyruvate-binding domains"/>
    <property type="match status" value="1"/>
</dbReference>
<keyword evidence="6" id="KW-1185">Reference proteome</keyword>
<keyword evidence="2 5" id="KW-0456">Lyase</keyword>
<protein>
    <submittedName>
        <fullName evidence="5">HpcH/HpaI aldolase/citrate lyase family protein</fullName>
    </submittedName>
</protein>
<dbReference type="RefSeq" id="WP_377046603.1">
    <property type="nucleotide sequence ID" value="NZ_JBHLUN010000017.1"/>
</dbReference>
<gene>
    <name evidence="5" type="ORF">ACFFGY_21580</name>
</gene>
<dbReference type="Proteomes" id="UP001589865">
    <property type="component" value="Unassembled WGS sequence"/>
</dbReference>
<evidence type="ECO:0000313" key="6">
    <source>
        <dbReference type="Proteomes" id="UP001589865"/>
    </source>
</evidence>
<proteinExistence type="predicted"/>
<dbReference type="InterPro" id="IPR040442">
    <property type="entry name" value="Pyrv_kinase-like_dom_sf"/>
</dbReference>
<sequence length="254" mass="26818">MRQPTNRFKQALRERQQIGLWSTLGGPVLSELFSGCGFDWILLDTEHSPNETTDVVAQLQAIGDRTSVVVRPAWSDMVLVKRLMDCGAQSLLLPAIDDATAAAAAVSYTRYPPEGVRGVSGASRSGFYGLDTGYLARANSETCVLLQIETAAGLRNLDAIATTPGVDGVFIGPADLAAALGHLGNQSHPEVQAAIDGAFRRLRELGVPAGYLTNNEDEARRRLNDGLAFVAIGTDTAVVIKGAQGLLSRVTGAG</sequence>
<evidence type="ECO:0000313" key="5">
    <source>
        <dbReference type="EMBL" id="MFC0410849.1"/>
    </source>
</evidence>
<name>A0ABV6JYX9_9PROT</name>
<accession>A0ABV6JYX9</accession>
<dbReference type="GO" id="GO:0016787">
    <property type="term" value="F:hydrolase activity"/>
    <property type="evidence" value="ECO:0007669"/>
    <property type="project" value="UniProtKB-KW"/>
</dbReference>
<organism evidence="5 6">
    <name type="scientific">Roseomonas elaeocarpi</name>
    <dbReference type="NCBI Taxonomy" id="907779"/>
    <lineage>
        <taxon>Bacteria</taxon>
        <taxon>Pseudomonadati</taxon>
        <taxon>Pseudomonadota</taxon>
        <taxon>Alphaproteobacteria</taxon>
        <taxon>Acetobacterales</taxon>
        <taxon>Roseomonadaceae</taxon>
        <taxon>Roseomonas</taxon>
    </lineage>
</organism>
<dbReference type="GO" id="GO:0016829">
    <property type="term" value="F:lyase activity"/>
    <property type="evidence" value="ECO:0007669"/>
    <property type="project" value="UniProtKB-KW"/>
</dbReference>
<evidence type="ECO:0000259" key="4">
    <source>
        <dbReference type="Pfam" id="PF03328"/>
    </source>
</evidence>
<evidence type="ECO:0000256" key="2">
    <source>
        <dbReference type="ARBA" id="ARBA00023239"/>
    </source>
</evidence>
<evidence type="ECO:0000256" key="3">
    <source>
        <dbReference type="ARBA" id="ARBA00045074"/>
    </source>
</evidence>
<dbReference type="InterPro" id="IPR050251">
    <property type="entry name" value="HpcH-HpaI_aldolase"/>
</dbReference>
<reference evidence="5 6" key="1">
    <citation type="submission" date="2024-09" db="EMBL/GenBank/DDBJ databases">
        <authorList>
            <person name="Sun Q."/>
            <person name="Mori K."/>
        </authorList>
    </citation>
    <scope>NUCLEOTIDE SEQUENCE [LARGE SCALE GENOMIC DNA]</scope>
    <source>
        <strain evidence="5 6">TBRC 5777</strain>
    </source>
</reference>
<dbReference type="InterPro" id="IPR005000">
    <property type="entry name" value="Aldolase/citrate-lyase_domain"/>
</dbReference>
<feature type="domain" description="HpcH/HpaI aldolase/citrate lyase" evidence="4">
    <location>
        <begin position="17"/>
        <end position="240"/>
    </location>
</feature>
<comment type="catalytic activity">
    <reaction evidence="3">
        <text>D-glyceraldehyde + pyruvate = 2-dehydro-3-deoxy-L-galactonate</text>
        <dbReference type="Rhea" id="RHEA:80055"/>
        <dbReference type="ChEBI" id="CHEBI:15361"/>
        <dbReference type="ChEBI" id="CHEBI:17378"/>
        <dbReference type="ChEBI" id="CHEBI:75545"/>
    </reaction>
</comment>
<dbReference type="Pfam" id="PF03328">
    <property type="entry name" value="HpcH_HpaI"/>
    <property type="match status" value="1"/>
</dbReference>
<dbReference type="PANTHER" id="PTHR30502:SF4">
    <property type="entry name" value="5-KETO-4-DEOXY-D-GLUCARATE ALDOLASE"/>
    <property type="match status" value="1"/>
</dbReference>
<dbReference type="EMBL" id="JBHLUN010000017">
    <property type="protein sequence ID" value="MFC0410849.1"/>
    <property type="molecule type" value="Genomic_DNA"/>
</dbReference>
<dbReference type="SUPFAM" id="SSF51621">
    <property type="entry name" value="Phosphoenolpyruvate/pyruvate domain"/>
    <property type="match status" value="1"/>
</dbReference>
<comment type="caution">
    <text evidence="5">The sequence shown here is derived from an EMBL/GenBank/DDBJ whole genome shotgun (WGS) entry which is preliminary data.</text>
</comment>